<sequence length="79" mass="8311">MTTRTHHARHLALVVLLWAASGTLVLISYWTGASGNLSVFLLTGLAAVAPAILAYSGRSPVETPDLGDAPERDDAPNSR</sequence>
<protein>
    <submittedName>
        <fullName evidence="3">Uncharacterized protein</fullName>
    </submittedName>
</protein>
<feature type="transmembrane region" description="Helical" evidence="2">
    <location>
        <begin position="12"/>
        <end position="31"/>
    </location>
</feature>
<evidence type="ECO:0000256" key="2">
    <source>
        <dbReference type="SAM" id="Phobius"/>
    </source>
</evidence>
<name>A0A512D9G1_9CELL</name>
<evidence type="ECO:0000256" key="1">
    <source>
        <dbReference type="SAM" id="MobiDB-lite"/>
    </source>
</evidence>
<keyword evidence="4" id="KW-1185">Reference proteome</keyword>
<proteinExistence type="predicted"/>
<dbReference type="Proteomes" id="UP000321181">
    <property type="component" value="Unassembled WGS sequence"/>
</dbReference>
<organism evidence="3 4">
    <name type="scientific">Cellulomonas aerilata</name>
    <dbReference type="NCBI Taxonomy" id="515326"/>
    <lineage>
        <taxon>Bacteria</taxon>
        <taxon>Bacillati</taxon>
        <taxon>Actinomycetota</taxon>
        <taxon>Actinomycetes</taxon>
        <taxon>Micrococcales</taxon>
        <taxon>Cellulomonadaceae</taxon>
        <taxon>Cellulomonas</taxon>
    </lineage>
</organism>
<dbReference type="EMBL" id="BJYY01000002">
    <property type="protein sequence ID" value="GEO33081.1"/>
    <property type="molecule type" value="Genomic_DNA"/>
</dbReference>
<keyword evidence="2" id="KW-0472">Membrane</keyword>
<feature type="region of interest" description="Disordered" evidence="1">
    <location>
        <begin position="58"/>
        <end position="79"/>
    </location>
</feature>
<dbReference type="AlphaFoldDB" id="A0A512D9G1"/>
<keyword evidence="2" id="KW-1133">Transmembrane helix</keyword>
<feature type="compositionally biased region" description="Basic and acidic residues" evidence="1">
    <location>
        <begin position="69"/>
        <end position="79"/>
    </location>
</feature>
<comment type="caution">
    <text evidence="3">The sequence shown here is derived from an EMBL/GenBank/DDBJ whole genome shotgun (WGS) entry which is preliminary data.</text>
</comment>
<gene>
    <name evidence="3" type="ORF">CAE01nite_08060</name>
</gene>
<evidence type="ECO:0000313" key="4">
    <source>
        <dbReference type="Proteomes" id="UP000321181"/>
    </source>
</evidence>
<evidence type="ECO:0000313" key="3">
    <source>
        <dbReference type="EMBL" id="GEO33081.1"/>
    </source>
</evidence>
<feature type="transmembrane region" description="Helical" evidence="2">
    <location>
        <begin position="37"/>
        <end position="55"/>
    </location>
</feature>
<accession>A0A512D9G1</accession>
<reference evidence="3 4" key="1">
    <citation type="submission" date="2019-07" db="EMBL/GenBank/DDBJ databases">
        <title>Whole genome shotgun sequence of Cellulomonas aerilata NBRC 106308.</title>
        <authorList>
            <person name="Hosoyama A."/>
            <person name="Uohara A."/>
            <person name="Ohji S."/>
            <person name="Ichikawa N."/>
        </authorList>
    </citation>
    <scope>NUCLEOTIDE SEQUENCE [LARGE SCALE GENOMIC DNA]</scope>
    <source>
        <strain evidence="3 4">NBRC 106308</strain>
    </source>
</reference>
<keyword evidence="2" id="KW-0812">Transmembrane</keyword>